<dbReference type="InParanoid" id="B2A0S9"/>
<accession>B2A0S9</accession>
<dbReference type="InterPro" id="IPR000182">
    <property type="entry name" value="GNAT_dom"/>
</dbReference>
<dbReference type="HOGENOM" id="CLU_013985_34_1_9"/>
<proteinExistence type="predicted"/>
<sequence length="144" mass="16670">MAKTLAEVIIREMTLNDHEEAVTIWENAEGISVTKSDSRDNIFRFLQRNPGLSLVAEKEGRVLGTVMGGHDGRRGYLHHLAVIPEFRGTGLAKWLVDECLERLREEGIEKCHLFVVKENDRAMRFWNKSGWTRRDELEMFSKEL</sequence>
<evidence type="ECO:0000256" key="2">
    <source>
        <dbReference type="ARBA" id="ARBA00023315"/>
    </source>
</evidence>
<evidence type="ECO:0000313" key="5">
    <source>
        <dbReference type="Proteomes" id="UP000001683"/>
    </source>
</evidence>
<dbReference type="GO" id="GO:0016747">
    <property type="term" value="F:acyltransferase activity, transferring groups other than amino-acyl groups"/>
    <property type="evidence" value="ECO:0007669"/>
    <property type="project" value="InterPro"/>
</dbReference>
<feature type="domain" description="N-acetyltransferase" evidence="3">
    <location>
        <begin position="8"/>
        <end position="144"/>
    </location>
</feature>
<dbReference type="Proteomes" id="UP000001683">
    <property type="component" value="Chromosome"/>
</dbReference>
<keyword evidence="5" id="KW-1185">Reference proteome</keyword>
<dbReference type="CDD" id="cd04301">
    <property type="entry name" value="NAT_SF"/>
    <property type="match status" value="1"/>
</dbReference>
<gene>
    <name evidence="4" type="ordered locus">Nther_2394</name>
</gene>
<dbReference type="eggNOG" id="COG0456">
    <property type="taxonomic scope" value="Bacteria"/>
</dbReference>
<reference evidence="4 5" key="1">
    <citation type="submission" date="2008-04" db="EMBL/GenBank/DDBJ databases">
        <title>Complete sequence of chromosome of Natranaerobius thermophilus JW/NM-WN-LF.</title>
        <authorList>
            <consortium name="US DOE Joint Genome Institute"/>
            <person name="Copeland A."/>
            <person name="Lucas S."/>
            <person name="Lapidus A."/>
            <person name="Glavina del Rio T."/>
            <person name="Dalin E."/>
            <person name="Tice H."/>
            <person name="Bruce D."/>
            <person name="Goodwin L."/>
            <person name="Pitluck S."/>
            <person name="Chertkov O."/>
            <person name="Brettin T."/>
            <person name="Detter J.C."/>
            <person name="Han C."/>
            <person name="Kuske C.R."/>
            <person name="Schmutz J."/>
            <person name="Larimer F."/>
            <person name="Land M."/>
            <person name="Hauser L."/>
            <person name="Kyrpides N."/>
            <person name="Lykidis A."/>
            <person name="Mesbah N.M."/>
            <person name="Wiegel J."/>
        </authorList>
    </citation>
    <scope>NUCLEOTIDE SEQUENCE [LARGE SCALE GENOMIC DNA]</scope>
    <source>
        <strain evidence="5">ATCC BAA-1301 / DSM 18059 / JW/NM-WN-LF</strain>
    </source>
</reference>
<dbReference type="RefSeq" id="WP_012448808.1">
    <property type="nucleotide sequence ID" value="NC_010718.1"/>
</dbReference>
<keyword evidence="2" id="KW-0012">Acyltransferase</keyword>
<dbReference type="PROSITE" id="PS51186">
    <property type="entry name" value="GNAT"/>
    <property type="match status" value="1"/>
</dbReference>
<dbReference type="KEGG" id="nth:Nther_2394"/>
<dbReference type="PANTHER" id="PTHR43072">
    <property type="entry name" value="N-ACETYLTRANSFERASE"/>
    <property type="match status" value="1"/>
</dbReference>
<name>B2A0S9_NATTJ</name>
<evidence type="ECO:0000313" key="4">
    <source>
        <dbReference type="EMBL" id="ACB85959.1"/>
    </source>
</evidence>
<evidence type="ECO:0000259" key="3">
    <source>
        <dbReference type="PROSITE" id="PS51186"/>
    </source>
</evidence>
<dbReference type="SUPFAM" id="SSF55729">
    <property type="entry name" value="Acyl-CoA N-acyltransferases (Nat)"/>
    <property type="match status" value="1"/>
</dbReference>
<dbReference type="Gene3D" id="3.40.630.30">
    <property type="match status" value="1"/>
</dbReference>
<protein>
    <submittedName>
        <fullName evidence="4">GCN5-related N-acetyltransferase</fullName>
    </submittedName>
</protein>
<reference evidence="4 5" key="2">
    <citation type="journal article" date="2011" name="J. Bacteriol.">
        <title>Complete genome sequence of the anaerobic, halophilic alkalithermophile Natranaerobius thermophilus JW/NM-WN-LF.</title>
        <authorList>
            <person name="Zhao B."/>
            <person name="Mesbah N.M."/>
            <person name="Dalin E."/>
            <person name="Goodwin L."/>
            <person name="Nolan M."/>
            <person name="Pitluck S."/>
            <person name="Chertkov O."/>
            <person name="Brettin T.S."/>
            <person name="Han J."/>
            <person name="Larimer F.W."/>
            <person name="Land M.L."/>
            <person name="Hauser L."/>
            <person name="Kyrpides N."/>
            <person name="Wiegel J."/>
        </authorList>
    </citation>
    <scope>NUCLEOTIDE SEQUENCE [LARGE SCALE GENOMIC DNA]</scope>
    <source>
        <strain evidence="5">ATCC BAA-1301 / DSM 18059 / JW/NM-WN-LF</strain>
    </source>
</reference>
<dbReference type="STRING" id="457570.Nther_2394"/>
<organism evidence="4 5">
    <name type="scientific">Natranaerobius thermophilus (strain ATCC BAA-1301 / DSM 18059 / JW/NM-WN-LF)</name>
    <dbReference type="NCBI Taxonomy" id="457570"/>
    <lineage>
        <taxon>Bacteria</taxon>
        <taxon>Bacillati</taxon>
        <taxon>Bacillota</taxon>
        <taxon>Clostridia</taxon>
        <taxon>Natranaerobiales</taxon>
        <taxon>Natranaerobiaceae</taxon>
        <taxon>Natranaerobius</taxon>
    </lineage>
</organism>
<dbReference type="AlphaFoldDB" id="B2A0S9"/>
<dbReference type="InterPro" id="IPR016181">
    <property type="entry name" value="Acyl_CoA_acyltransferase"/>
</dbReference>
<dbReference type="Pfam" id="PF00583">
    <property type="entry name" value="Acetyltransf_1"/>
    <property type="match status" value="1"/>
</dbReference>
<dbReference type="PANTHER" id="PTHR43072:SF51">
    <property type="entry name" value="ABC SUPERFAMILY TRANSPORT PROTEIN"/>
    <property type="match status" value="1"/>
</dbReference>
<dbReference type="EMBL" id="CP001034">
    <property type="protein sequence ID" value="ACB85959.1"/>
    <property type="molecule type" value="Genomic_DNA"/>
</dbReference>
<evidence type="ECO:0000256" key="1">
    <source>
        <dbReference type="ARBA" id="ARBA00022679"/>
    </source>
</evidence>
<keyword evidence="1 4" id="KW-0808">Transferase</keyword>